<dbReference type="InterPro" id="IPR050481">
    <property type="entry name" value="UDP-glycosyltransf_plant"/>
</dbReference>
<dbReference type="GO" id="GO:0035251">
    <property type="term" value="F:UDP-glucosyltransferase activity"/>
    <property type="evidence" value="ECO:0007669"/>
    <property type="project" value="InterPro"/>
</dbReference>
<evidence type="ECO:0000313" key="1">
    <source>
        <dbReference type="EnsemblPlants" id="ONIVA11G15140.1"/>
    </source>
</evidence>
<reference evidence="1" key="1">
    <citation type="submission" date="2015-04" db="UniProtKB">
        <authorList>
            <consortium name="EnsemblPlants"/>
        </authorList>
    </citation>
    <scope>IDENTIFICATION</scope>
    <source>
        <strain evidence="1">SL10</strain>
    </source>
</reference>
<dbReference type="Proteomes" id="UP000006591">
    <property type="component" value="Chromosome 11"/>
</dbReference>
<dbReference type="SUPFAM" id="SSF53756">
    <property type="entry name" value="UDP-Glycosyltransferase/glycogen phosphorylase"/>
    <property type="match status" value="1"/>
</dbReference>
<dbReference type="eggNOG" id="KOG1192">
    <property type="taxonomic scope" value="Eukaryota"/>
</dbReference>
<dbReference type="Gramene" id="ONIVA11G15140.1">
    <property type="protein sequence ID" value="ONIVA11G15140.1"/>
    <property type="gene ID" value="ONIVA11G15140"/>
</dbReference>
<organism evidence="1">
    <name type="scientific">Oryza nivara</name>
    <name type="common">Indian wild rice</name>
    <name type="synonym">Oryza sativa f. spontanea</name>
    <dbReference type="NCBI Taxonomy" id="4536"/>
    <lineage>
        <taxon>Eukaryota</taxon>
        <taxon>Viridiplantae</taxon>
        <taxon>Streptophyta</taxon>
        <taxon>Embryophyta</taxon>
        <taxon>Tracheophyta</taxon>
        <taxon>Spermatophyta</taxon>
        <taxon>Magnoliopsida</taxon>
        <taxon>Liliopsida</taxon>
        <taxon>Poales</taxon>
        <taxon>Poaceae</taxon>
        <taxon>BOP clade</taxon>
        <taxon>Oryzoideae</taxon>
        <taxon>Oryzeae</taxon>
        <taxon>Oryzinae</taxon>
        <taxon>Oryza</taxon>
    </lineage>
</organism>
<dbReference type="STRING" id="4536.A0A0E0J2M3"/>
<dbReference type="AlphaFoldDB" id="A0A0E0J2M3"/>
<dbReference type="SUPFAM" id="SSF54518">
    <property type="entry name" value="Tubby C-terminal domain-like"/>
    <property type="match status" value="1"/>
</dbReference>
<dbReference type="EnsemblPlants" id="ONIVA11G15140.1">
    <property type="protein sequence ID" value="ONIVA11G15140.1"/>
    <property type="gene ID" value="ONIVA11G15140"/>
</dbReference>
<name>A0A0E0J2M3_ORYNI</name>
<dbReference type="InterPro" id="IPR025659">
    <property type="entry name" value="Tubby-like_C"/>
</dbReference>
<dbReference type="PANTHER" id="PTHR48048">
    <property type="entry name" value="GLYCOSYLTRANSFERASE"/>
    <property type="match status" value="1"/>
</dbReference>
<dbReference type="Gene3D" id="3.40.50.2000">
    <property type="entry name" value="Glycogen Phosphorylase B"/>
    <property type="match status" value="1"/>
</dbReference>
<dbReference type="HOGENOM" id="CLU_1083304_0_0_1"/>
<proteinExistence type="predicted"/>
<sequence length="257" mass="26927">MAAGAAVHVAAAATDQPVVYTVWKRSSIGFQGTDGFSVYDSAGKLAFRVDKTTTTAAKLSPATYCLRMATAHGTPLLSLKPQLSVEEFIARDAVAALVLDMFTAPIVDVACDLGVLSYVFMSSTSGPAPCSRSCCTSPCSTSASPWSSTRWTGMWTCLACRASAASVHAVPCPMVDKKSPNYTWFVRLGDRFMDATGIIANTAEAPTSSNRPGPLATIADSRCVQGRTAQPVYPIGPVLPPASFASQPPRPPAVSLK</sequence>
<reference evidence="1" key="2">
    <citation type="submission" date="2018-04" db="EMBL/GenBank/DDBJ databases">
        <title>OnivRS2 (Oryza nivara Reference Sequence Version 2).</title>
        <authorList>
            <person name="Zhang J."/>
            <person name="Kudrna D."/>
            <person name="Lee S."/>
            <person name="Talag J."/>
            <person name="Rajasekar S."/>
            <person name="Welchert J."/>
            <person name="Hsing Y.-I."/>
            <person name="Wing R.A."/>
        </authorList>
    </citation>
    <scope>NUCLEOTIDE SEQUENCE [LARGE SCALE GENOMIC DNA]</scope>
    <source>
        <strain evidence="1">SL10</strain>
    </source>
</reference>
<evidence type="ECO:0000313" key="2">
    <source>
        <dbReference type="Proteomes" id="UP000006591"/>
    </source>
</evidence>
<keyword evidence="2" id="KW-1185">Reference proteome</keyword>
<accession>A0A0E0J2M3</accession>
<protein>
    <submittedName>
        <fullName evidence="1">Uncharacterized protein</fullName>
    </submittedName>
</protein>
<dbReference type="PANTHER" id="PTHR48048:SF49">
    <property type="entry name" value="GLYCOSYLTRANSFERASE"/>
    <property type="match status" value="1"/>
</dbReference>